<organism evidence="2 3">
    <name type="scientific">Paraphaeosphaeria minitans</name>
    <dbReference type="NCBI Taxonomy" id="565426"/>
    <lineage>
        <taxon>Eukaryota</taxon>
        <taxon>Fungi</taxon>
        <taxon>Dikarya</taxon>
        <taxon>Ascomycota</taxon>
        <taxon>Pezizomycotina</taxon>
        <taxon>Dothideomycetes</taxon>
        <taxon>Pleosporomycetidae</taxon>
        <taxon>Pleosporales</taxon>
        <taxon>Massarineae</taxon>
        <taxon>Didymosphaeriaceae</taxon>
        <taxon>Paraphaeosphaeria</taxon>
    </lineage>
</organism>
<name>A0A9P6GKR6_9PLEO</name>
<comment type="caution">
    <text evidence="2">The sequence shown here is derived from an EMBL/GenBank/DDBJ whole genome shotgun (WGS) entry which is preliminary data.</text>
</comment>
<evidence type="ECO:0000256" key="1">
    <source>
        <dbReference type="SAM" id="MobiDB-lite"/>
    </source>
</evidence>
<dbReference type="Proteomes" id="UP000756921">
    <property type="component" value="Unassembled WGS sequence"/>
</dbReference>
<feature type="region of interest" description="Disordered" evidence="1">
    <location>
        <begin position="171"/>
        <end position="191"/>
    </location>
</feature>
<dbReference type="OrthoDB" id="3793261at2759"/>
<gene>
    <name evidence="2" type="ORF">PMIN01_05331</name>
</gene>
<protein>
    <submittedName>
        <fullName evidence="2">Uncharacterized protein</fullName>
    </submittedName>
</protein>
<proteinExistence type="predicted"/>
<keyword evidence="3" id="KW-1185">Reference proteome</keyword>
<dbReference type="AlphaFoldDB" id="A0A9P6GKR6"/>
<evidence type="ECO:0000313" key="3">
    <source>
        <dbReference type="Proteomes" id="UP000756921"/>
    </source>
</evidence>
<dbReference type="EMBL" id="WJXW01000004">
    <property type="protein sequence ID" value="KAF9737552.1"/>
    <property type="molecule type" value="Genomic_DNA"/>
</dbReference>
<reference evidence="2" key="1">
    <citation type="journal article" date="2020" name="Mol. Plant Microbe Interact.">
        <title>Genome Sequence of the Biocontrol Agent Coniothyrium minitans strain Conio (IMI 134523).</title>
        <authorList>
            <person name="Patel D."/>
            <person name="Shittu T.A."/>
            <person name="Baroncelli R."/>
            <person name="Muthumeenakshi S."/>
            <person name="Osborne T.H."/>
            <person name="Janganan T.K."/>
            <person name="Sreenivasaprasad S."/>
        </authorList>
    </citation>
    <scope>NUCLEOTIDE SEQUENCE</scope>
    <source>
        <strain evidence="2">Conio</strain>
    </source>
</reference>
<accession>A0A9P6GKR6</accession>
<evidence type="ECO:0000313" key="2">
    <source>
        <dbReference type="EMBL" id="KAF9737552.1"/>
    </source>
</evidence>
<sequence length="191" mass="20420">MTPLYLVIKTQTTNNAKPNYAATSLVPSGLPLPPTPTPSPLNTILSHHIVRNIPHTAVNVTENYDIRISWKYDSSACASVIASSNDKEAAGIRMHDAVDAFVAVAAAKLAAIPDQGSGQQHVRRRIKMKFDKDFDLVFAAGMTTGKEENVCFEMFCVEIGPGLGQRYGARSHAADAEGGGGRVRGREGGRG</sequence>